<dbReference type="InterPro" id="IPR003594">
    <property type="entry name" value="HATPase_dom"/>
</dbReference>
<dbReference type="PROSITE" id="PS50885">
    <property type="entry name" value="HAMP"/>
    <property type="match status" value="1"/>
</dbReference>
<dbReference type="RefSeq" id="WP_116061998.1">
    <property type="nucleotide sequence ID" value="NZ_QRDZ01000014.1"/>
</dbReference>
<keyword evidence="4" id="KW-0808">Transferase</keyword>
<evidence type="ECO:0000256" key="3">
    <source>
        <dbReference type="ARBA" id="ARBA00022553"/>
    </source>
</evidence>
<dbReference type="InterPro" id="IPR036890">
    <property type="entry name" value="HATPase_C_sf"/>
</dbReference>
<gene>
    <name evidence="10" type="ORF">DFP98_11440</name>
</gene>
<dbReference type="EMBL" id="QRDZ01000014">
    <property type="protein sequence ID" value="RED75680.1"/>
    <property type="molecule type" value="Genomic_DNA"/>
</dbReference>
<dbReference type="Gene3D" id="6.10.340.10">
    <property type="match status" value="1"/>
</dbReference>
<evidence type="ECO:0000256" key="5">
    <source>
        <dbReference type="ARBA" id="ARBA00022777"/>
    </source>
</evidence>
<dbReference type="PANTHER" id="PTHR34220">
    <property type="entry name" value="SENSOR HISTIDINE KINASE YPDA"/>
    <property type="match status" value="1"/>
</dbReference>
<dbReference type="Proteomes" id="UP000256977">
    <property type="component" value="Unassembled WGS sequence"/>
</dbReference>
<dbReference type="OrthoDB" id="2521939at2"/>
<keyword evidence="5 10" id="KW-0418">Kinase</keyword>
<evidence type="ECO:0000313" key="10">
    <source>
        <dbReference type="EMBL" id="RED75680.1"/>
    </source>
</evidence>
<comment type="subcellular location">
    <subcellularLocation>
        <location evidence="1">Cell membrane</location>
        <topology evidence="1">Multi-pass membrane protein</topology>
    </subcellularLocation>
</comment>
<dbReference type="InterPro" id="IPR003660">
    <property type="entry name" value="HAMP_dom"/>
</dbReference>
<evidence type="ECO:0000256" key="7">
    <source>
        <dbReference type="SAM" id="MobiDB-lite"/>
    </source>
</evidence>
<evidence type="ECO:0000256" key="6">
    <source>
        <dbReference type="ARBA" id="ARBA00023136"/>
    </source>
</evidence>
<feature type="transmembrane region" description="Helical" evidence="8">
    <location>
        <begin position="287"/>
        <end position="307"/>
    </location>
</feature>
<reference evidence="10 11" key="1">
    <citation type="submission" date="2018-07" db="EMBL/GenBank/DDBJ databases">
        <title>Genomic Encyclopedia of Type Strains, Phase III (KMG-III): the genomes of soil and plant-associated and newly described type strains.</title>
        <authorList>
            <person name="Whitman W."/>
        </authorList>
    </citation>
    <scope>NUCLEOTIDE SEQUENCE [LARGE SCALE GENOMIC DNA]</scope>
    <source>
        <strain evidence="10 11">CECT 7287</strain>
    </source>
</reference>
<evidence type="ECO:0000256" key="2">
    <source>
        <dbReference type="ARBA" id="ARBA00022475"/>
    </source>
</evidence>
<evidence type="ECO:0000259" key="9">
    <source>
        <dbReference type="PROSITE" id="PS50885"/>
    </source>
</evidence>
<name>A0A3D9JNY2_9BACL</name>
<keyword evidence="2" id="KW-1003">Cell membrane</keyword>
<evidence type="ECO:0000256" key="1">
    <source>
        <dbReference type="ARBA" id="ARBA00004651"/>
    </source>
</evidence>
<proteinExistence type="predicted"/>
<feature type="region of interest" description="Disordered" evidence="7">
    <location>
        <begin position="129"/>
        <end position="153"/>
    </location>
</feature>
<accession>A0A3D9JNY2</accession>
<dbReference type="CDD" id="cd06225">
    <property type="entry name" value="HAMP"/>
    <property type="match status" value="1"/>
</dbReference>
<dbReference type="SMART" id="SM00304">
    <property type="entry name" value="HAMP"/>
    <property type="match status" value="1"/>
</dbReference>
<dbReference type="SUPFAM" id="SSF158472">
    <property type="entry name" value="HAMP domain-like"/>
    <property type="match status" value="1"/>
</dbReference>
<organism evidence="10 11">
    <name type="scientific">Cohnella phaseoli</name>
    <dbReference type="NCBI Taxonomy" id="456490"/>
    <lineage>
        <taxon>Bacteria</taxon>
        <taxon>Bacillati</taxon>
        <taxon>Bacillota</taxon>
        <taxon>Bacilli</taxon>
        <taxon>Bacillales</taxon>
        <taxon>Paenibacillaceae</taxon>
        <taxon>Cohnella</taxon>
    </lineage>
</organism>
<dbReference type="AlphaFoldDB" id="A0A3D9JNY2"/>
<dbReference type="InterPro" id="IPR050640">
    <property type="entry name" value="Bact_2-comp_sensor_kinase"/>
</dbReference>
<evidence type="ECO:0000256" key="4">
    <source>
        <dbReference type="ARBA" id="ARBA00022679"/>
    </source>
</evidence>
<dbReference type="GO" id="GO:0005886">
    <property type="term" value="C:plasma membrane"/>
    <property type="evidence" value="ECO:0007669"/>
    <property type="project" value="UniProtKB-SubCell"/>
</dbReference>
<dbReference type="PANTHER" id="PTHR34220:SF7">
    <property type="entry name" value="SENSOR HISTIDINE KINASE YPDA"/>
    <property type="match status" value="1"/>
</dbReference>
<keyword evidence="8" id="KW-1133">Transmembrane helix</keyword>
<dbReference type="Gene3D" id="3.30.565.10">
    <property type="entry name" value="Histidine kinase-like ATPase, C-terminal domain"/>
    <property type="match status" value="1"/>
</dbReference>
<comment type="caution">
    <text evidence="10">The sequence shown here is derived from an EMBL/GenBank/DDBJ whole genome shotgun (WGS) entry which is preliminary data.</text>
</comment>
<dbReference type="Pfam" id="PF02518">
    <property type="entry name" value="HATPase_c"/>
    <property type="match status" value="1"/>
</dbReference>
<keyword evidence="11" id="KW-1185">Reference proteome</keyword>
<evidence type="ECO:0000256" key="8">
    <source>
        <dbReference type="SAM" id="Phobius"/>
    </source>
</evidence>
<keyword evidence="6 8" id="KW-0472">Membrane</keyword>
<feature type="compositionally biased region" description="Basic and acidic residues" evidence="7">
    <location>
        <begin position="131"/>
        <end position="143"/>
    </location>
</feature>
<feature type="domain" description="HAMP" evidence="9">
    <location>
        <begin position="308"/>
        <end position="360"/>
    </location>
</feature>
<keyword evidence="8" id="KW-0812">Transmembrane</keyword>
<dbReference type="InterPro" id="IPR010559">
    <property type="entry name" value="Sig_transdc_His_kin_internal"/>
</dbReference>
<sequence length="587" mass="66463">MQIQRDIFRKMLAVIVSLLLPMLLLLFYSNQTGIAVVEKEIKASSVHKLSFLLSQLDAQIYQLNANMLTLVRDVEAQKYATRFTEDPYDRSRLRAELENKLLLLSITSPWTNRIALYAPMLDIVVSSDGKSGFDKSEREEDKPTSWSFKGEPSQPSTWAFVRRMTDSRPKTGDIRNASLAVETTFSGLSLRSMLDQYKAGSSGNPFIWLPEEEIVIGNRHSLPEQAREVAEKLEAVFPDRSGSVVQTLTDGGKVLSTFLYSEALQGYLIDYVPLNESLAPIARQRGLFYLVSALMLVTAALSALLLYRHVRVPIRRLVEGVQHIRLGHYGARIHDRASSEFTFLYNRFNQMAEQIQELIERVYEERIRTKDARVKQLQSQINPHFLYNCFSHIIHMAEMGNAEGVAAMSHNLSDYYRYTTRADKPDATLAEELALVVNYLEIQKIRLPRLDYRIDVPERARSLPFPRLLLQPLVENAVVHGIEPFSRPGFVSVSGEIRPGELALYIADTGPGMSGEELRSLASDLDGSRSEDSGYGMYNVHQRLQLVYGAAAGLSFDRLPEGGFRIEMRIPYSGETEERPNDPCDDR</sequence>
<evidence type="ECO:0000313" key="11">
    <source>
        <dbReference type="Proteomes" id="UP000256977"/>
    </source>
</evidence>
<dbReference type="Pfam" id="PF00672">
    <property type="entry name" value="HAMP"/>
    <property type="match status" value="1"/>
</dbReference>
<dbReference type="SUPFAM" id="SSF55874">
    <property type="entry name" value="ATPase domain of HSP90 chaperone/DNA topoisomerase II/histidine kinase"/>
    <property type="match status" value="1"/>
</dbReference>
<protein>
    <submittedName>
        <fullName evidence="10">Two-component system sensor histidine kinase YesM</fullName>
    </submittedName>
</protein>
<dbReference type="GO" id="GO:0000155">
    <property type="term" value="F:phosphorelay sensor kinase activity"/>
    <property type="evidence" value="ECO:0007669"/>
    <property type="project" value="InterPro"/>
</dbReference>
<dbReference type="Pfam" id="PF06580">
    <property type="entry name" value="His_kinase"/>
    <property type="match status" value="1"/>
</dbReference>
<keyword evidence="3" id="KW-0597">Phosphoprotein</keyword>